<name>A0A285UHN4_9HYPH</name>
<gene>
    <name evidence="1" type="ORF">SAMN05892877_1076</name>
</gene>
<evidence type="ECO:0000313" key="2">
    <source>
        <dbReference type="Proteomes" id="UP000219167"/>
    </source>
</evidence>
<sequence>MGGRISFDLCPIATKLADLGDNAMVMDLGPNLQRQAGALASLPGEAQQTIRSAVSQRQAQAGSRIASSLDEAIGQNVDTIALADDIIAKRAAASAPLYEAAYGKSVPFTKELETLLKRPSMDRALKKAQELAADEGIAWKPTPDVRQLDLTKRALDDVISAAKRAGSNNEARILQQQKDMLVGMIDDAVPEYAAARKAFSGPSSVLDALEEGQSVFKRSMTPNQLRTSLLKMDEGQKEAFMQGGRAAVADVMGTARNDALAARNLFSQGYNKEKLELLVGPEEAKRMLGALDAEAAFARTRDVVTGNSESAARLAAQNDVTVGKSGDGIFKMAANMRFGDAAGAVLDKITGGIRSASQERGNQELARILTADAISPQEATQAIKLVQEAAKRGEIAADEARLLIQAIPVAGSQQR</sequence>
<dbReference type="EMBL" id="OBQD01000007">
    <property type="protein sequence ID" value="SOC40106.1"/>
    <property type="molecule type" value="Genomic_DNA"/>
</dbReference>
<accession>A0A285UHN4</accession>
<protein>
    <submittedName>
        <fullName evidence="1">Uncharacterized protein</fullName>
    </submittedName>
</protein>
<organism evidence="1 2">
    <name type="scientific">Rhizobium subbaraonis</name>
    <dbReference type="NCBI Taxonomy" id="908946"/>
    <lineage>
        <taxon>Bacteria</taxon>
        <taxon>Pseudomonadati</taxon>
        <taxon>Pseudomonadota</taxon>
        <taxon>Alphaproteobacteria</taxon>
        <taxon>Hyphomicrobiales</taxon>
        <taxon>Rhizobiaceae</taxon>
        <taxon>Rhizobium/Agrobacterium group</taxon>
        <taxon>Rhizobium</taxon>
    </lineage>
</organism>
<proteinExistence type="predicted"/>
<dbReference type="Proteomes" id="UP000219167">
    <property type="component" value="Unassembled WGS sequence"/>
</dbReference>
<dbReference type="AlphaFoldDB" id="A0A285UHN4"/>
<keyword evidence="2" id="KW-1185">Reference proteome</keyword>
<reference evidence="1 2" key="1">
    <citation type="submission" date="2017-08" db="EMBL/GenBank/DDBJ databases">
        <authorList>
            <person name="de Groot N.N."/>
        </authorList>
    </citation>
    <scope>NUCLEOTIDE SEQUENCE [LARGE SCALE GENOMIC DNA]</scope>
    <source>
        <strain evidence="1 2">JC85</strain>
    </source>
</reference>
<evidence type="ECO:0000313" key="1">
    <source>
        <dbReference type="EMBL" id="SOC40106.1"/>
    </source>
</evidence>